<feature type="transmembrane region" description="Helical" evidence="1">
    <location>
        <begin position="6"/>
        <end position="25"/>
    </location>
</feature>
<organism evidence="3 4">
    <name type="scientific">Microcella pacifica</name>
    <dbReference type="NCBI Taxonomy" id="2591847"/>
    <lineage>
        <taxon>Bacteria</taxon>
        <taxon>Bacillati</taxon>
        <taxon>Actinomycetota</taxon>
        <taxon>Actinomycetes</taxon>
        <taxon>Micrococcales</taxon>
        <taxon>Microbacteriaceae</taxon>
        <taxon>Microcella</taxon>
    </lineage>
</organism>
<sequence length="344" mass="37504">MPALPRELQMVLAVVLSLVLATVTYRLVENPIRFSTTLAHSMRRSIITVTALFTVPVLAAGALAAAYQDVTQRNQAILEARDEVPASDGAIPEVTTPGNEAAVPTIVLVGDSHAAHWRTVFEAAAESIGAELHVLALNSCTPISVTTVDLKGKVKETCVDFRQQTLEYLDELKPTTIVLSQAEGYLGRIRGDDLATLEETQQLSLWETRYQEWLELSQELAPSIGVVIDNPRIPYEPNECLIEASSPEQCDAPRAAALDMTAQLQAASALARAGTPVVDETFSVIDELCTGDLCRVTVDGVPVYRDFNHLSERWTLTQVPRIARFLEDLVAAGETQRSQVNLSQ</sequence>
<proteinExistence type="predicted"/>
<keyword evidence="1" id="KW-0472">Membrane</keyword>
<dbReference type="AlphaFoldDB" id="A0A9E5JPJ5"/>
<gene>
    <name evidence="3" type="ORF">FK219_005350</name>
</gene>
<accession>A0A9E5JPJ5</accession>
<feature type="transmembrane region" description="Helical" evidence="1">
    <location>
        <begin position="46"/>
        <end position="67"/>
    </location>
</feature>
<dbReference type="InterPro" id="IPR043968">
    <property type="entry name" value="SGNH"/>
</dbReference>
<evidence type="ECO:0000256" key="1">
    <source>
        <dbReference type="SAM" id="Phobius"/>
    </source>
</evidence>
<protein>
    <recommendedName>
        <fullName evidence="2">SGNH domain-containing protein</fullName>
    </recommendedName>
</protein>
<dbReference type="Pfam" id="PF19040">
    <property type="entry name" value="SGNH"/>
    <property type="match status" value="1"/>
</dbReference>
<keyword evidence="1" id="KW-0812">Transmembrane</keyword>
<keyword evidence="1" id="KW-1133">Transmembrane helix</keyword>
<reference evidence="3 4" key="1">
    <citation type="submission" date="2020-03" db="EMBL/GenBank/DDBJ databases">
        <title>Chryseoglobus sp. isolated from a deep-sea seamount.</title>
        <authorList>
            <person name="Zhang D.-C."/>
        </authorList>
    </citation>
    <scope>NUCLEOTIDE SEQUENCE [LARGE SCALE GENOMIC DNA]</scope>
    <source>
        <strain evidence="3 4">KN1116</strain>
    </source>
</reference>
<feature type="domain" description="SGNH" evidence="2">
    <location>
        <begin position="98"/>
        <end position="312"/>
    </location>
</feature>
<keyword evidence="4" id="KW-1185">Reference proteome</keyword>
<name>A0A9E5JPJ5_9MICO</name>
<dbReference type="RefSeq" id="WP_152582350.1">
    <property type="nucleotide sequence ID" value="NZ_VIKT02000006.1"/>
</dbReference>
<dbReference type="Proteomes" id="UP000818266">
    <property type="component" value="Unassembled WGS sequence"/>
</dbReference>
<evidence type="ECO:0000313" key="3">
    <source>
        <dbReference type="EMBL" id="NHF62666.1"/>
    </source>
</evidence>
<evidence type="ECO:0000259" key="2">
    <source>
        <dbReference type="Pfam" id="PF19040"/>
    </source>
</evidence>
<dbReference type="EMBL" id="VIKT02000006">
    <property type="protein sequence ID" value="NHF62666.1"/>
    <property type="molecule type" value="Genomic_DNA"/>
</dbReference>
<dbReference type="OrthoDB" id="3404679at2"/>
<comment type="caution">
    <text evidence="3">The sequence shown here is derived from an EMBL/GenBank/DDBJ whole genome shotgun (WGS) entry which is preliminary data.</text>
</comment>
<evidence type="ECO:0000313" key="4">
    <source>
        <dbReference type="Proteomes" id="UP000818266"/>
    </source>
</evidence>